<accession>A0A1R7QCE2</accession>
<gene>
    <name evidence="2" type="ORF">ACNJC6_01559</name>
</gene>
<sequence precursor="true">MKIISKCLLGVFCCAHFNMALYAQNISIQRAEQAIDQKYAELDFYAVNQQIENDVVDLIRENAVSYAYSFPKLTENLRLKINASPDQLLKFYTFDVGGGGTMGEFSSYVQMKSSKSTKLQPLETGYILKIDQIKLGAQPIYLIQSYYKGDSCHGLYQIQAFKMHAQALTATPVFQTKNKQLSSIEVDYDCHYDEEQRGSYIRVSKDLNKIDITLLDQNSRPTGKYLRYQRSNTGYQYTSVTK</sequence>
<protein>
    <submittedName>
        <fullName evidence="2">Uncharacterized protein</fullName>
    </submittedName>
</protein>
<keyword evidence="1" id="KW-0732">Signal</keyword>
<proteinExistence type="predicted"/>
<reference evidence="2 3" key="1">
    <citation type="submission" date="2017-02" db="EMBL/GenBank/DDBJ databases">
        <authorList>
            <person name="Peterson S.W."/>
        </authorList>
    </citation>
    <scope>NUCLEOTIDE SEQUENCE [LARGE SCALE GENOMIC DNA]</scope>
    <source>
        <strain evidence="2">C6</strain>
    </source>
</reference>
<dbReference type="AlphaFoldDB" id="A0A1R7QCE2"/>
<feature type="chain" id="PRO_5012842607" evidence="1">
    <location>
        <begin position="24"/>
        <end position="242"/>
    </location>
</feature>
<evidence type="ECO:0000256" key="1">
    <source>
        <dbReference type="SAM" id="SignalP"/>
    </source>
</evidence>
<name>A0A1R7QCE2_ACIJO</name>
<feature type="signal peptide" evidence="1">
    <location>
        <begin position="1"/>
        <end position="23"/>
    </location>
</feature>
<evidence type="ECO:0000313" key="2">
    <source>
        <dbReference type="EMBL" id="SJX21930.1"/>
    </source>
</evidence>
<dbReference type="Proteomes" id="UP000196240">
    <property type="component" value="Unassembled WGS sequence"/>
</dbReference>
<evidence type="ECO:0000313" key="3">
    <source>
        <dbReference type="Proteomes" id="UP000196240"/>
    </source>
</evidence>
<dbReference type="EMBL" id="FUUY01000004">
    <property type="protein sequence ID" value="SJX21930.1"/>
    <property type="molecule type" value="Genomic_DNA"/>
</dbReference>
<organism evidence="2 3">
    <name type="scientific">Acinetobacter johnsonii</name>
    <dbReference type="NCBI Taxonomy" id="40214"/>
    <lineage>
        <taxon>Bacteria</taxon>
        <taxon>Pseudomonadati</taxon>
        <taxon>Pseudomonadota</taxon>
        <taxon>Gammaproteobacteria</taxon>
        <taxon>Moraxellales</taxon>
        <taxon>Moraxellaceae</taxon>
        <taxon>Acinetobacter</taxon>
    </lineage>
</organism>